<feature type="transmembrane region" description="Helical" evidence="7">
    <location>
        <begin position="106"/>
        <end position="129"/>
    </location>
</feature>
<feature type="transmembrane region" description="Helical" evidence="7">
    <location>
        <begin position="388"/>
        <end position="408"/>
    </location>
</feature>
<dbReference type="Gene3D" id="1.20.1740.10">
    <property type="entry name" value="Amino acid/polyamine transporter I"/>
    <property type="match status" value="1"/>
</dbReference>
<feature type="transmembrane region" description="Helical" evidence="7">
    <location>
        <begin position="447"/>
        <end position="465"/>
    </location>
</feature>
<keyword evidence="9" id="KW-1185">Reference proteome</keyword>
<dbReference type="PANTHER" id="PTHR42770">
    <property type="entry name" value="AMINO ACID TRANSPORTER-RELATED"/>
    <property type="match status" value="1"/>
</dbReference>
<evidence type="ECO:0000313" key="8">
    <source>
        <dbReference type="EMBL" id="SDG21026.1"/>
    </source>
</evidence>
<dbReference type="GO" id="GO:0005886">
    <property type="term" value="C:plasma membrane"/>
    <property type="evidence" value="ECO:0007669"/>
    <property type="project" value="UniProtKB-SubCell"/>
</dbReference>
<feature type="transmembrane region" description="Helical" evidence="7">
    <location>
        <begin position="354"/>
        <end position="376"/>
    </location>
</feature>
<feature type="transmembrane region" description="Helical" evidence="7">
    <location>
        <begin position="61"/>
        <end position="85"/>
    </location>
</feature>
<feature type="compositionally biased region" description="Basic and acidic residues" evidence="6">
    <location>
        <begin position="7"/>
        <end position="18"/>
    </location>
</feature>
<dbReference type="OrthoDB" id="3170677at2"/>
<evidence type="ECO:0000313" key="9">
    <source>
        <dbReference type="Proteomes" id="UP000198863"/>
    </source>
</evidence>
<dbReference type="PIRSF" id="PIRSF006060">
    <property type="entry name" value="AA_transporter"/>
    <property type="match status" value="1"/>
</dbReference>
<dbReference type="PANTHER" id="PTHR42770:SF7">
    <property type="entry name" value="MEMBRANE PROTEIN"/>
    <property type="match status" value="1"/>
</dbReference>
<proteinExistence type="predicted"/>
<feature type="transmembrane region" description="Helical" evidence="7">
    <location>
        <begin position="218"/>
        <end position="240"/>
    </location>
</feature>
<organism evidence="8 9">
    <name type="scientific">Klenkia brasiliensis</name>
    <dbReference type="NCBI Taxonomy" id="333142"/>
    <lineage>
        <taxon>Bacteria</taxon>
        <taxon>Bacillati</taxon>
        <taxon>Actinomycetota</taxon>
        <taxon>Actinomycetes</taxon>
        <taxon>Geodermatophilales</taxon>
        <taxon>Geodermatophilaceae</taxon>
        <taxon>Klenkia</taxon>
    </lineage>
</organism>
<dbReference type="RefSeq" id="WP_091062026.1">
    <property type="nucleotide sequence ID" value="NZ_FNCF01000003.1"/>
</dbReference>
<evidence type="ECO:0000256" key="2">
    <source>
        <dbReference type="ARBA" id="ARBA00022475"/>
    </source>
</evidence>
<dbReference type="InterPro" id="IPR002293">
    <property type="entry name" value="AA/rel_permease1"/>
</dbReference>
<comment type="subcellular location">
    <subcellularLocation>
        <location evidence="1">Cell membrane</location>
        <topology evidence="1">Multi-pass membrane protein</topology>
    </subcellularLocation>
</comment>
<dbReference type="EMBL" id="FNCF01000003">
    <property type="protein sequence ID" value="SDG21026.1"/>
    <property type="molecule type" value="Genomic_DNA"/>
</dbReference>
<dbReference type="Pfam" id="PF13520">
    <property type="entry name" value="AA_permease_2"/>
    <property type="match status" value="1"/>
</dbReference>
<evidence type="ECO:0000256" key="4">
    <source>
        <dbReference type="ARBA" id="ARBA00022989"/>
    </source>
</evidence>
<dbReference type="AlphaFoldDB" id="A0A1G7SDA0"/>
<keyword evidence="2" id="KW-1003">Cell membrane</keyword>
<dbReference type="InterPro" id="IPR050367">
    <property type="entry name" value="APC_superfamily"/>
</dbReference>
<evidence type="ECO:0000256" key="3">
    <source>
        <dbReference type="ARBA" id="ARBA00022692"/>
    </source>
</evidence>
<protein>
    <submittedName>
        <fullName evidence="8">Amino acid transporter</fullName>
    </submittedName>
</protein>
<evidence type="ECO:0000256" key="6">
    <source>
        <dbReference type="SAM" id="MobiDB-lite"/>
    </source>
</evidence>
<evidence type="ECO:0000256" key="7">
    <source>
        <dbReference type="SAM" id="Phobius"/>
    </source>
</evidence>
<reference evidence="9" key="1">
    <citation type="submission" date="2016-10" db="EMBL/GenBank/DDBJ databases">
        <authorList>
            <person name="Varghese N."/>
            <person name="Submissions S."/>
        </authorList>
    </citation>
    <scope>NUCLEOTIDE SEQUENCE [LARGE SCALE GENOMIC DNA]</scope>
    <source>
        <strain evidence="9">DSM 44526</strain>
    </source>
</reference>
<feature type="transmembrane region" description="Helical" evidence="7">
    <location>
        <begin position="149"/>
        <end position="168"/>
    </location>
</feature>
<dbReference type="Proteomes" id="UP000198863">
    <property type="component" value="Unassembled WGS sequence"/>
</dbReference>
<feature type="transmembrane region" description="Helical" evidence="7">
    <location>
        <begin position="298"/>
        <end position="321"/>
    </location>
</feature>
<feature type="transmembrane region" description="Helical" evidence="7">
    <location>
        <begin position="252"/>
        <end position="278"/>
    </location>
</feature>
<feature type="transmembrane region" description="Helical" evidence="7">
    <location>
        <begin position="180"/>
        <end position="198"/>
    </location>
</feature>
<sequence>MTSDVTDGARDGHEETGHGELSGLQQGTLSLPKALGLAVVTFSPVLMAATAPALAGPVAGSSAWLSVLAGTVLVAFIGLAIVPFARRYVVSGALYSYIDNVLGVKASTLAGASLAVGYAVGVIVCLQVFGVYTGSFIATVFDLPAANGLGGQTVIYILTMLSITWFAIRGLDTSTRLSIGLLFVSAPIVALVLIANVFTDGFTFADQFTFTDFTWGGFFAGIVLSATFFVGFESSAATALETKNPMRTIPRLMTLVPVIVGGVGLVATLLTVPVLPAIADATAAGESPLSAMADNAGLGVLAPVADLFLAITCYAVVLGFMNYAPRVWATMAVDGLLPTALGHVDEKRRTPVRAIVLVSVISTIVPIVLAAVSGGTPLDVYAHVATLYPYYWVIPYMLICVGAIVMLGRRHELKAGTAIVAVIGGAGFGYVWLSAVLNPTGTSFDAMTWAAPITIALALLIVVPMRMKAHRDTSRTPKKYAGLHQDD</sequence>
<feature type="region of interest" description="Disordered" evidence="6">
    <location>
        <begin position="1"/>
        <end position="24"/>
    </location>
</feature>
<keyword evidence="5 7" id="KW-0472">Membrane</keyword>
<keyword evidence="3 7" id="KW-0812">Transmembrane</keyword>
<feature type="transmembrane region" description="Helical" evidence="7">
    <location>
        <begin position="415"/>
        <end position="435"/>
    </location>
</feature>
<accession>A0A1G7SDA0</accession>
<dbReference type="GO" id="GO:0022857">
    <property type="term" value="F:transmembrane transporter activity"/>
    <property type="evidence" value="ECO:0007669"/>
    <property type="project" value="InterPro"/>
</dbReference>
<evidence type="ECO:0000256" key="1">
    <source>
        <dbReference type="ARBA" id="ARBA00004651"/>
    </source>
</evidence>
<feature type="transmembrane region" description="Helical" evidence="7">
    <location>
        <begin position="34"/>
        <end position="55"/>
    </location>
</feature>
<keyword evidence="4 7" id="KW-1133">Transmembrane helix</keyword>
<evidence type="ECO:0000256" key="5">
    <source>
        <dbReference type="ARBA" id="ARBA00023136"/>
    </source>
</evidence>
<name>A0A1G7SDA0_9ACTN</name>
<gene>
    <name evidence="8" type="ORF">SAMN05660324_1978</name>
</gene>